<dbReference type="GO" id="GO:0000156">
    <property type="term" value="F:phosphorelay response regulator activity"/>
    <property type="evidence" value="ECO:0007669"/>
    <property type="project" value="TreeGrafter"/>
</dbReference>
<evidence type="ECO:0000256" key="1">
    <source>
        <dbReference type="ARBA" id="ARBA00022553"/>
    </source>
</evidence>
<dbReference type="KEGG" id="bsen:DP114_30420"/>
<evidence type="ECO:0000256" key="6">
    <source>
        <dbReference type="PROSITE-ProRule" id="PRU00169"/>
    </source>
</evidence>
<dbReference type="PANTHER" id="PTHR48111:SF15">
    <property type="entry name" value="OMPR SUBFAMILY"/>
    <property type="match status" value="1"/>
</dbReference>
<reference evidence="10 11" key="1">
    <citation type="submission" date="2018-06" db="EMBL/GenBank/DDBJ databases">
        <title>Comparative genomics of Brasilonema spp. strains.</title>
        <authorList>
            <person name="Alvarenga D.O."/>
            <person name="Fiore M.F."/>
            <person name="Varani A.M."/>
        </authorList>
    </citation>
    <scope>NUCLEOTIDE SEQUENCE [LARGE SCALE GENOMIC DNA]</scope>
    <source>
        <strain evidence="10 11">CENA114</strain>
    </source>
</reference>
<dbReference type="GO" id="GO:0005829">
    <property type="term" value="C:cytosol"/>
    <property type="evidence" value="ECO:0007669"/>
    <property type="project" value="TreeGrafter"/>
</dbReference>
<dbReference type="InterPro" id="IPR001789">
    <property type="entry name" value="Sig_transdc_resp-reg_receiver"/>
</dbReference>
<keyword evidence="3" id="KW-0805">Transcription regulation</keyword>
<dbReference type="GO" id="GO:0006355">
    <property type="term" value="P:regulation of DNA-templated transcription"/>
    <property type="evidence" value="ECO:0007669"/>
    <property type="project" value="InterPro"/>
</dbReference>
<dbReference type="Gene3D" id="6.10.250.690">
    <property type="match status" value="1"/>
</dbReference>
<evidence type="ECO:0000313" key="10">
    <source>
        <dbReference type="EMBL" id="QDL11636.1"/>
    </source>
</evidence>
<dbReference type="FunFam" id="3.40.50.2300:FF:000002">
    <property type="entry name" value="DNA-binding response regulator PhoP"/>
    <property type="match status" value="1"/>
</dbReference>
<feature type="modified residue" description="4-aspartylphosphate" evidence="6">
    <location>
        <position position="51"/>
    </location>
</feature>
<evidence type="ECO:0000256" key="4">
    <source>
        <dbReference type="ARBA" id="ARBA00023125"/>
    </source>
</evidence>
<keyword evidence="2" id="KW-0902">Two-component regulatory system</keyword>
<proteinExistence type="predicted"/>
<evidence type="ECO:0000259" key="9">
    <source>
        <dbReference type="PROSITE" id="PS51755"/>
    </source>
</evidence>
<dbReference type="CDD" id="cd19935">
    <property type="entry name" value="REC_OmpR_CusR-like"/>
    <property type="match status" value="1"/>
</dbReference>
<dbReference type="InterPro" id="IPR039420">
    <property type="entry name" value="WalR-like"/>
</dbReference>
<keyword evidence="11" id="KW-1185">Reference proteome</keyword>
<sequence length="225" mass="25924">MKILLVEDDERIALALAEALTDQHYVVDIASDGQVGWEFVEIFFYDLIVLDIMLPQLDGISFCQQLRRRGYSMPIIMLTAKDTSTDKVMGLDVGADDYVVKPFDLQELMARIRALLRRGIAILPPVLEWEDLCLDSSKLEVTYKGKSIHFSPKEYRILELFMRHTHRVFSRSEIIEHLWSFEKIPGEETVKVHIKSLRQKLKLAGASTDFIETIYGLGYRLKQSS</sequence>
<dbReference type="SUPFAM" id="SSF46894">
    <property type="entry name" value="C-terminal effector domain of the bipartite response regulators"/>
    <property type="match status" value="1"/>
</dbReference>
<protein>
    <submittedName>
        <fullName evidence="10">DNA-binding response regulator</fullName>
    </submittedName>
</protein>
<dbReference type="Pfam" id="PF00072">
    <property type="entry name" value="Response_reg"/>
    <property type="match status" value="1"/>
</dbReference>
<accession>A0A856MRB4</accession>
<dbReference type="GO" id="GO:0000976">
    <property type="term" value="F:transcription cis-regulatory region binding"/>
    <property type="evidence" value="ECO:0007669"/>
    <property type="project" value="TreeGrafter"/>
</dbReference>
<evidence type="ECO:0000256" key="5">
    <source>
        <dbReference type="ARBA" id="ARBA00023163"/>
    </source>
</evidence>
<feature type="domain" description="Response regulatory" evidence="8">
    <location>
        <begin position="2"/>
        <end position="116"/>
    </location>
</feature>
<dbReference type="SUPFAM" id="SSF52172">
    <property type="entry name" value="CheY-like"/>
    <property type="match status" value="1"/>
</dbReference>
<dbReference type="Gene3D" id="1.10.10.10">
    <property type="entry name" value="Winged helix-like DNA-binding domain superfamily/Winged helix DNA-binding domain"/>
    <property type="match status" value="1"/>
</dbReference>
<dbReference type="PANTHER" id="PTHR48111">
    <property type="entry name" value="REGULATOR OF RPOS"/>
    <property type="match status" value="1"/>
</dbReference>
<dbReference type="PROSITE" id="PS50110">
    <property type="entry name" value="RESPONSE_REGULATORY"/>
    <property type="match status" value="1"/>
</dbReference>
<dbReference type="InterPro" id="IPR016032">
    <property type="entry name" value="Sig_transdc_resp-reg_C-effctor"/>
</dbReference>
<feature type="domain" description="OmpR/PhoB-type" evidence="9">
    <location>
        <begin position="124"/>
        <end position="223"/>
    </location>
</feature>
<keyword evidence="5" id="KW-0804">Transcription</keyword>
<gene>
    <name evidence="10" type="ORF">DP114_30420</name>
</gene>
<feature type="DNA-binding region" description="OmpR/PhoB-type" evidence="7">
    <location>
        <begin position="124"/>
        <end position="223"/>
    </location>
</feature>
<dbReference type="InterPro" id="IPR001867">
    <property type="entry name" value="OmpR/PhoB-type_DNA-bd"/>
</dbReference>
<evidence type="ECO:0000256" key="3">
    <source>
        <dbReference type="ARBA" id="ARBA00023015"/>
    </source>
</evidence>
<organism evidence="10 11">
    <name type="scientific">Brasilonema sennae CENA114</name>
    <dbReference type="NCBI Taxonomy" id="415709"/>
    <lineage>
        <taxon>Bacteria</taxon>
        <taxon>Bacillati</taxon>
        <taxon>Cyanobacteriota</taxon>
        <taxon>Cyanophyceae</taxon>
        <taxon>Nostocales</taxon>
        <taxon>Scytonemataceae</taxon>
        <taxon>Brasilonema</taxon>
        <taxon>Bromeliae group (in: Brasilonema)</taxon>
    </lineage>
</organism>
<evidence type="ECO:0000259" key="8">
    <source>
        <dbReference type="PROSITE" id="PS50110"/>
    </source>
</evidence>
<dbReference type="Gene3D" id="3.40.50.2300">
    <property type="match status" value="1"/>
</dbReference>
<dbReference type="PROSITE" id="PS51755">
    <property type="entry name" value="OMPR_PHOB"/>
    <property type="match status" value="1"/>
</dbReference>
<keyword evidence="4 7" id="KW-0238">DNA-binding</keyword>
<evidence type="ECO:0000256" key="7">
    <source>
        <dbReference type="PROSITE-ProRule" id="PRU01091"/>
    </source>
</evidence>
<evidence type="ECO:0000256" key="2">
    <source>
        <dbReference type="ARBA" id="ARBA00023012"/>
    </source>
</evidence>
<dbReference type="EMBL" id="CP030118">
    <property type="protein sequence ID" value="QDL11636.1"/>
    <property type="molecule type" value="Genomic_DNA"/>
</dbReference>
<keyword evidence="1 6" id="KW-0597">Phosphoprotein</keyword>
<dbReference type="InterPro" id="IPR036388">
    <property type="entry name" value="WH-like_DNA-bd_sf"/>
</dbReference>
<dbReference type="Pfam" id="PF00486">
    <property type="entry name" value="Trans_reg_C"/>
    <property type="match status" value="1"/>
</dbReference>
<dbReference type="CDD" id="cd00383">
    <property type="entry name" value="trans_reg_C"/>
    <property type="match status" value="1"/>
</dbReference>
<dbReference type="SMART" id="SM00448">
    <property type="entry name" value="REC"/>
    <property type="match status" value="1"/>
</dbReference>
<dbReference type="AlphaFoldDB" id="A0A856MRB4"/>
<dbReference type="InterPro" id="IPR011006">
    <property type="entry name" value="CheY-like_superfamily"/>
</dbReference>
<dbReference type="Proteomes" id="UP000503129">
    <property type="component" value="Chromosome"/>
</dbReference>
<dbReference type="RefSeq" id="WP_171977869.1">
    <property type="nucleotide sequence ID" value="NZ_CAWOXK010000001.1"/>
</dbReference>
<dbReference type="SMART" id="SM00862">
    <property type="entry name" value="Trans_reg_C"/>
    <property type="match status" value="1"/>
</dbReference>
<dbReference type="GO" id="GO:0032993">
    <property type="term" value="C:protein-DNA complex"/>
    <property type="evidence" value="ECO:0007669"/>
    <property type="project" value="TreeGrafter"/>
</dbReference>
<name>A0A856MRB4_9CYAN</name>
<evidence type="ECO:0000313" key="11">
    <source>
        <dbReference type="Proteomes" id="UP000503129"/>
    </source>
</evidence>